<dbReference type="EMBL" id="JAEPQZ010000017">
    <property type="protein sequence ID" value="KAG2172220.1"/>
    <property type="molecule type" value="Genomic_DNA"/>
</dbReference>
<reference evidence="1" key="1">
    <citation type="submission" date="2020-12" db="EMBL/GenBank/DDBJ databases">
        <title>Metabolic potential, ecology and presence of endohyphal bacteria is reflected in genomic diversity of Mucoromycotina.</title>
        <authorList>
            <person name="Muszewska A."/>
            <person name="Okrasinska A."/>
            <person name="Steczkiewicz K."/>
            <person name="Drgas O."/>
            <person name="Orlowska M."/>
            <person name="Perlinska-Lenart U."/>
            <person name="Aleksandrzak-Piekarczyk T."/>
            <person name="Szatraj K."/>
            <person name="Zielenkiewicz U."/>
            <person name="Pilsyk S."/>
            <person name="Malc E."/>
            <person name="Mieczkowski P."/>
            <person name="Kruszewska J.S."/>
            <person name="Biernat P."/>
            <person name="Pawlowska J."/>
        </authorList>
    </citation>
    <scope>NUCLEOTIDE SEQUENCE</scope>
    <source>
        <strain evidence="1">WA0000067209</strain>
    </source>
</reference>
<evidence type="ECO:0008006" key="3">
    <source>
        <dbReference type="Google" id="ProtNLM"/>
    </source>
</evidence>
<sequence>MPFATVERSLKRSRCLPPSATELYASHHSYSLDYDHPFYAKTHDRSLFFDYLTEQRRMVSPPTEKVAITGLPTPIERESPMSSPSFDDDTLLSAQFSSHLSGHSDGHENQSITSSEDITTFSFEFESASTPVSPPETPTSQLPQNALCDALSKFSISYTDQGLKMEAKVGNVSELRALMDSIPQLANNQQKDTPKNSTKAIICRNKHTHAKPANLFQRAWSPGKKICAPTCKPQMSRQQIVDACIQTYFDCWVRYSLILTKEEFMAYKSKLQDPLDDILINAICAHSYKHTVTHHATSPEMAMLACDQDKLQEQVNYYFNKARVALAQSFDAPDRYTIIALLFMSTCTEKSRSHLYTGMAISALHQLKIYPRMAKEDVEECSYQKEMDTRLWWYAWSIDLYHHSGGAPKNTPQLPFPGEIGLPTVYEQDIDDTEIGVLVEAQCMQIWQIQADIVEFFYESDSDTIMSAEQLQDFESRLESWRIALPPYFQLDSGFEYGSEDMFLGCLRVHLEYNATMVILQKLFIPELGDASPTKTSLQALNKCLRTATIQLKILNTCQKLPLGHCGFDRDELWRAAEIISLSLEVYNTVKSQADKRMILNGVRKSELETGLPRALNIIKGTREWQTDSRNWTQVSDWLEIEIAKLKLPPGQVDEKMTNKPAAYFSANLKPGCALRKSSISDESTPQVKMELEDPTLTSVPVGKHRTKSSPSAMLSVLSFPMGDTSMSRKSSVAEPILSTPKPSIPIQFHNNFGPSPQHFVQDKTPPSNFVRNTSHSAGSKNQPRFRYFNPRKMNKFMFIDEHPIA</sequence>
<gene>
    <name evidence="1" type="ORF">INT43_004761</name>
</gene>
<evidence type="ECO:0000313" key="1">
    <source>
        <dbReference type="EMBL" id="KAG2172220.1"/>
    </source>
</evidence>
<dbReference type="Proteomes" id="UP000654370">
    <property type="component" value="Unassembled WGS sequence"/>
</dbReference>
<comment type="caution">
    <text evidence="1">The sequence shown here is derived from an EMBL/GenBank/DDBJ whole genome shotgun (WGS) entry which is preliminary data.</text>
</comment>
<dbReference type="AlphaFoldDB" id="A0A8H7U7V3"/>
<accession>A0A8H7U7V3</accession>
<organism evidence="1 2">
    <name type="scientific">Mortierella isabellina</name>
    <name type="common">Filamentous fungus</name>
    <name type="synonym">Umbelopsis isabellina</name>
    <dbReference type="NCBI Taxonomy" id="91625"/>
    <lineage>
        <taxon>Eukaryota</taxon>
        <taxon>Fungi</taxon>
        <taxon>Fungi incertae sedis</taxon>
        <taxon>Mucoromycota</taxon>
        <taxon>Mucoromycotina</taxon>
        <taxon>Umbelopsidomycetes</taxon>
        <taxon>Umbelopsidales</taxon>
        <taxon>Umbelopsidaceae</taxon>
        <taxon>Umbelopsis</taxon>
    </lineage>
</organism>
<name>A0A8H7U7V3_MORIS</name>
<dbReference type="CDD" id="cd12148">
    <property type="entry name" value="fungal_TF_MHR"/>
    <property type="match status" value="1"/>
</dbReference>
<keyword evidence="2" id="KW-1185">Reference proteome</keyword>
<dbReference type="OrthoDB" id="2285422at2759"/>
<evidence type="ECO:0000313" key="2">
    <source>
        <dbReference type="Proteomes" id="UP000654370"/>
    </source>
</evidence>
<protein>
    <recommendedName>
        <fullName evidence="3">Transcription factor domain-containing protein</fullName>
    </recommendedName>
</protein>
<proteinExistence type="predicted"/>